<reference evidence="2 3" key="1">
    <citation type="journal article" date="2012" name="Genome Biol.">
        <title>Genome and low-iron response of an oceanic diatom adapted to chronic iron limitation.</title>
        <authorList>
            <person name="Lommer M."/>
            <person name="Specht M."/>
            <person name="Roy A.S."/>
            <person name="Kraemer L."/>
            <person name="Andreson R."/>
            <person name="Gutowska M.A."/>
            <person name="Wolf J."/>
            <person name="Bergner S.V."/>
            <person name="Schilhabel M.B."/>
            <person name="Klostermeier U.C."/>
            <person name="Beiko R.G."/>
            <person name="Rosenstiel P."/>
            <person name="Hippler M."/>
            <person name="Laroche J."/>
        </authorList>
    </citation>
    <scope>NUCLEOTIDE SEQUENCE [LARGE SCALE GENOMIC DNA]</scope>
    <source>
        <strain evidence="2 3">CCMP1005</strain>
    </source>
</reference>
<dbReference type="Pfam" id="PF03070">
    <property type="entry name" value="TENA_THI-4"/>
    <property type="match status" value="1"/>
</dbReference>
<dbReference type="eggNOG" id="ENOG502SZSZ">
    <property type="taxonomic scope" value="Eukaryota"/>
</dbReference>
<feature type="non-terminal residue" evidence="2">
    <location>
        <position position="375"/>
    </location>
</feature>
<dbReference type="GO" id="GO:0006772">
    <property type="term" value="P:thiamine metabolic process"/>
    <property type="evidence" value="ECO:0007669"/>
    <property type="project" value="UniProtKB-ARBA"/>
</dbReference>
<evidence type="ECO:0000259" key="1">
    <source>
        <dbReference type="Pfam" id="PF03070"/>
    </source>
</evidence>
<name>K0TFM5_THAOC</name>
<dbReference type="OMA" id="ACAINFP"/>
<dbReference type="InterPro" id="IPR004305">
    <property type="entry name" value="Thiaminase-2/PQQC"/>
</dbReference>
<dbReference type="InterPro" id="IPR016084">
    <property type="entry name" value="Haem_Oase-like_multi-hlx"/>
</dbReference>
<keyword evidence="3" id="KW-1185">Reference proteome</keyword>
<gene>
    <name evidence="2" type="ORF">THAOC_00613</name>
</gene>
<dbReference type="AlphaFoldDB" id="K0TFM5"/>
<comment type="caution">
    <text evidence="2">The sequence shown here is derived from an EMBL/GenBank/DDBJ whole genome shotgun (WGS) entry which is preliminary data.</text>
</comment>
<protein>
    <recommendedName>
        <fullName evidence="1">Thiaminase-2/PQQC domain-containing protein</fullName>
    </recommendedName>
</protein>
<feature type="domain" description="Thiaminase-2/PQQC" evidence="1">
    <location>
        <begin position="14"/>
        <end position="231"/>
    </location>
</feature>
<evidence type="ECO:0000313" key="3">
    <source>
        <dbReference type="Proteomes" id="UP000266841"/>
    </source>
</evidence>
<evidence type="ECO:0000313" key="2">
    <source>
        <dbReference type="EMBL" id="EJK77548.1"/>
    </source>
</evidence>
<dbReference type="OrthoDB" id="5965093at2759"/>
<dbReference type="Proteomes" id="UP000266841">
    <property type="component" value="Unassembled WGS sequence"/>
</dbReference>
<accession>K0TFM5</accession>
<dbReference type="Gene3D" id="1.20.910.10">
    <property type="entry name" value="Heme oxygenase-like"/>
    <property type="match status" value="1"/>
</dbReference>
<dbReference type="EMBL" id="AGNL01000730">
    <property type="protein sequence ID" value="EJK77548.1"/>
    <property type="molecule type" value="Genomic_DNA"/>
</dbReference>
<proteinExistence type="predicted"/>
<sequence>MEVIKRLREEAFVKSTEDKLLSHAYIKAAEKGELSLTQKQSFAQEQYHIQLSDAISFATLSGHGGFAPDTLTNAAIPEAEPGKQDDLFQFLLGGEVYASSLLLKYAQSLGLDEDRLKSSRPSARAQAYPSYWARLALSKKRAAGAAACAINFPAWGRMCRRLLQALGEKDQMYSGIDDESLAFIKFFAVPIDGLDEMAAKIIDEERVSYDELVEHVRLLNEYEVMFWDAVFETSCGRISVGNRDLVLVPIANGDTAKASVSHGLKKIPRLAVDVDSFLLKGGDLRNEVQTALAFLLLELQRDVADGSLGDALHEVRGESGNLVAHALGGGDGDLIDDALVGVEVQSQAGVVLLHDGPSGLLDGLRADTLGGSEGN</sequence>
<dbReference type="SUPFAM" id="SSF48613">
    <property type="entry name" value="Heme oxygenase-like"/>
    <property type="match status" value="1"/>
</dbReference>
<organism evidence="2 3">
    <name type="scientific">Thalassiosira oceanica</name>
    <name type="common">Marine diatom</name>
    <dbReference type="NCBI Taxonomy" id="159749"/>
    <lineage>
        <taxon>Eukaryota</taxon>
        <taxon>Sar</taxon>
        <taxon>Stramenopiles</taxon>
        <taxon>Ochrophyta</taxon>
        <taxon>Bacillariophyta</taxon>
        <taxon>Coscinodiscophyceae</taxon>
        <taxon>Thalassiosirophycidae</taxon>
        <taxon>Thalassiosirales</taxon>
        <taxon>Thalassiosiraceae</taxon>
        <taxon>Thalassiosira</taxon>
    </lineage>
</organism>